<dbReference type="GO" id="GO:0098794">
    <property type="term" value="C:postsynapse"/>
    <property type="evidence" value="ECO:0007669"/>
    <property type="project" value="GOC"/>
</dbReference>
<dbReference type="PANTHER" id="PTHR10125:SF31">
    <property type="entry name" value="P2X RECEPTOR E"/>
    <property type="match status" value="1"/>
</dbReference>
<keyword evidence="9" id="KW-0407">Ion channel</keyword>
<evidence type="ECO:0000256" key="3">
    <source>
        <dbReference type="ARBA" id="ARBA00022448"/>
    </source>
</evidence>
<keyword evidence="7" id="KW-0472">Membrane</keyword>
<evidence type="ECO:0000313" key="11">
    <source>
        <dbReference type="Proteomes" id="UP001497525"/>
    </source>
</evidence>
<keyword evidence="8" id="KW-1071">Ligand-gated ion channel</keyword>
<evidence type="ECO:0000256" key="5">
    <source>
        <dbReference type="ARBA" id="ARBA00022989"/>
    </source>
</evidence>
<reference evidence="10" key="1">
    <citation type="submission" date="2024-06" db="EMBL/GenBank/DDBJ databases">
        <authorList>
            <person name="Liu X."/>
            <person name="Lenzi L."/>
            <person name="Haldenby T S."/>
            <person name="Uol C."/>
        </authorList>
    </citation>
    <scope>NUCLEOTIDE SEQUENCE</scope>
</reference>
<evidence type="ECO:0000256" key="8">
    <source>
        <dbReference type="ARBA" id="ARBA00023286"/>
    </source>
</evidence>
<evidence type="ECO:0000256" key="1">
    <source>
        <dbReference type="ARBA" id="ARBA00004308"/>
    </source>
</evidence>
<sequence>MWWNKGYQTFDSPLSGVMMQVNGLAGIPPSEQNGHLMILDPPDYTLQPLQSHGIFIVTRVSDFTIQHLDECHEARDLEDAHCHEDEHCKAGYTAGQTVRSPSGHLPSDWVIDDEADGHGVFTGKCDKVYSTCEIYGWCPVQEDLDSLHAGLYRSNKSDITWNSPEEQDLAIIGLLRQKQKLGKKKDTLAPMVDALKFTLFVKNTIEFPNFGVSRQNILPWMDADYLRTCIYNSTDEKDRYCPIFRVEDIIQMAGSNQYRLLRYGGEMAITITWECNLDFSLDYCLPSYHFVHLDRVNTDGDDERGPGEGRAVEIGKCLGTYEVLGRRRLLAKVNGIQFLVVVTGRAGKFSIFEFTTKFGSNLALLSLASLICDFILFNCLRDRAVYTEAAHQPLIDSVKSTSFISAPYLFLDSIRRRSTMRRSTRRSTFL</sequence>
<dbReference type="EMBL" id="CAXLJL010001033">
    <property type="protein sequence ID" value="CAL5142370.1"/>
    <property type="molecule type" value="Genomic_DNA"/>
</dbReference>
<dbReference type="InterPro" id="IPR059116">
    <property type="entry name" value="P2X_receptor"/>
</dbReference>
<evidence type="ECO:0000256" key="7">
    <source>
        <dbReference type="ARBA" id="ARBA00023136"/>
    </source>
</evidence>
<proteinExistence type="inferred from homology"/>
<organism evidence="10 11">
    <name type="scientific">Calicophoron daubneyi</name>
    <name type="common">Rumen fluke</name>
    <name type="synonym">Paramphistomum daubneyi</name>
    <dbReference type="NCBI Taxonomy" id="300641"/>
    <lineage>
        <taxon>Eukaryota</taxon>
        <taxon>Metazoa</taxon>
        <taxon>Spiralia</taxon>
        <taxon>Lophotrochozoa</taxon>
        <taxon>Platyhelminthes</taxon>
        <taxon>Trematoda</taxon>
        <taxon>Digenea</taxon>
        <taxon>Plagiorchiida</taxon>
        <taxon>Pronocephalata</taxon>
        <taxon>Paramphistomoidea</taxon>
        <taxon>Paramphistomidae</taxon>
        <taxon>Calicophoron</taxon>
    </lineage>
</organism>
<evidence type="ECO:0000256" key="6">
    <source>
        <dbReference type="ARBA" id="ARBA00023065"/>
    </source>
</evidence>
<keyword evidence="5" id="KW-1133">Transmembrane helix</keyword>
<comment type="caution">
    <text evidence="10">The sequence shown here is derived from an EMBL/GenBank/DDBJ whole genome shotgun (WGS) entry which is preliminary data.</text>
</comment>
<dbReference type="GO" id="GO:0012505">
    <property type="term" value="C:endomembrane system"/>
    <property type="evidence" value="ECO:0007669"/>
    <property type="project" value="UniProtKB-SubCell"/>
</dbReference>
<keyword evidence="4" id="KW-0812">Transmembrane</keyword>
<keyword evidence="3" id="KW-0813">Transport</keyword>
<evidence type="ECO:0000256" key="4">
    <source>
        <dbReference type="ARBA" id="ARBA00022692"/>
    </source>
</evidence>
<dbReference type="GO" id="GO:0070588">
    <property type="term" value="P:calcium ion transmembrane transport"/>
    <property type="evidence" value="ECO:0007669"/>
    <property type="project" value="TreeGrafter"/>
</dbReference>
<evidence type="ECO:0000313" key="10">
    <source>
        <dbReference type="EMBL" id="CAL5142370.1"/>
    </source>
</evidence>
<gene>
    <name evidence="10" type="ORF">CDAUBV1_LOCUS17603</name>
</gene>
<protein>
    <submittedName>
        <fullName evidence="10">Uncharacterized protein</fullName>
    </submittedName>
</protein>
<comment type="similarity">
    <text evidence="2">Belongs to the P2X receptor family.</text>
</comment>
<dbReference type="Pfam" id="PF00864">
    <property type="entry name" value="P2X_receptor"/>
    <property type="match status" value="2"/>
</dbReference>
<evidence type="ECO:0000256" key="2">
    <source>
        <dbReference type="ARBA" id="ARBA00009848"/>
    </source>
</evidence>
<dbReference type="AlphaFoldDB" id="A0AAV2U0T3"/>
<comment type="subcellular location">
    <subcellularLocation>
        <location evidence="1">Endomembrane system</location>
    </subcellularLocation>
</comment>
<dbReference type="PANTHER" id="PTHR10125">
    <property type="entry name" value="P2X PURINOCEPTOR"/>
    <property type="match status" value="1"/>
</dbReference>
<name>A0AAV2U0T3_CALDB</name>
<dbReference type="GO" id="GO:0016020">
    <property type="term" value="C:membrane"/>
    <property type="evidence" value="ECO:0007669"/>
    <property type="project" value="TreeGrafter"/>
</dbReference>
<dbReference type="Proteomes" id="UP001497525">
    <property type="component" value="Unassembled WGS sequence"/>
</dbReference>
<keyword evidence="6" id="KW-0406">Ion transport</keyword>
<dbReference type="GO" id="GO:0004931">
    <property type="term" value="F:extracellularly ATP-gated monoatomic cation channel activity"/>
    <property type="evidence" value="ECO:0007669"/>
    <property type="project" value="TreeGrafter"/>
</dbReference>
<dbReference type="InterPro" id="IPR027309">
    <property type="entry name" value="P2X_extracellular_dom_sf"/>
</dbReference>
<dbReference type="Gene3D" id="2.60.490.10">
    <property type="entry name" value="atp-gated p2x4 ion channel domain"/>
    <property type="match status" value="1"/>
</dbReference>
<accession>A0AAV2U0T3</accession>
<evidence type="ECO:0000256" key="9">
    <source>
        <dbReference type="ARBA" id="ARBA00023303"/>
    </source>
</evidence>